<keyword evidence="2" id="KW-1185">Reference proteome</keyword>
<organism evidence="1 2">
    <name type="scientific">Thanatephorus cucumeris (strain AG1-IA)</name>
    <name type="common">Rice sheath blight fungus</name>
    <name type="synonym">Rhizoctonia solani</name>
    <dbReference type="NCBI Taxonomy" id="983506"/>
    <lineage>
        <taxon>Eukaryota</taxon>
        <taxon>Fungi</taxon>
        <taxon>Dikarya</taxon>
        <taxon>Basidiomycota</taxon>
        <taxon>Agaricomycotina</taxon>
        <taxon>Agaricomycetes</taxon>
        <taxon>Cantharellales</taxon>
        <taxon>Ceratobasidiaceae</taxon>
        <taxon>Rhizoctonia</taxon>
        <taxon>Rhizoctonia solani AG-1</taxon>
    </lineage>
</organism>
<proteinExistence type="predicted"/>
<name>L8WMV5_THACA</name>
<reference evidence="1 2" key="1">
    <citation type="journal article" date="2013" name="Nat. Commun.">
        <title>The evolution and pathogenic mechanisms of the rice sheath blight pathogen.</title>
        <authorList>
            <person name="Zheng A."/>
            <person name="Lin R."/>
            <person name="Xu L."/>
            <person name="Qin P."/>
            <person name="Tang C."/>
            <person name="Ai P."/>
            <person name="Zhang D."/>
            <person name="Liu Y."/>
            <person name="Sun Z."/>
            <person name="Feng H."/>
            <person name="Wang Y."/>
            <person name="Chen Y."/>
            <person name="Liang X."/>
            <person name="Fu R."/>
            <person name="Li Q."/>
            <person name="Zhang J."/>
            <person name="Yu X."/>
            <person name="Xie Z."/>
            <person name="Ding L."/>
            <person name="Guan P."/>
            <person name="Tang J."/>
            <person name="Liang Y."/>
            <person name="Wang S."/>
            <person name="Deng Q."/>
            <person name="Li S."/>
            <person name="Zhu J."/>
            <person name="Wang L."/>
            <person name="Liu H."/>
            <person name="Li P."/>
        </authorList>
    </citation>
    <scope>NUCLEOTIDE SEQUENCE [LARGE SCALE GENOMIC DNA]</scope>
    <source>
        <strain evidence="2">AG-1 IA</strain>
    </source>
</reference>
<evidence type="ECO:0000313" key="2">
    <source>
        <dbReference type="Proteomes" id="UP000011668"/>
    </source>
</evidence>
<evidence type="ECO:0000313" key="1">
    <source>
        <dbReference type="EMBL" id="ELU38113.1"/>
    </source>
</evidence>
<accession>L8WMV5</accession>
<gene>
    <name evidence="1" type="ORF">AG1IA_07857</name>
</gene>
<sequence>MLLALPNRLVVRRSMSSPSQAKDDVWRTPIYSGRLLSSPTAPRIYNVNLGQLRWNWQWNQRRQKYTRSPSQEPRGYGVRPHCVYCMGLTKAHGAGREITLGFTLQRGSLLQGPWRCGVRPRCVYCMGSIKAHKEGGGCCKGPGTTAYASIACIAWDRPGPPR</sequence>
<dbReference type="EMBL" id="AFRT01002255">
    <property type="protein sequence ID" value="ELU38113.1"/>
    <property type="molecule type" value="Genomic_DNA"/>
</dbReference>
<dbReference type="AlphaFoldDB" id="L8WMV5"/>
<dbReference type="HOGENOM" id="CLU_1636559_0_0_1"/>
<comment type="caution">
    <text evidence="1">The sequence shown here is derived from an EMBL/GenBank/DDBJ whole genome shotgun (WGS) entry which is preliminary data.</text>
</comment>
<dbReference type="Proteomes" id="UP000011668">
    <property type="component" value="Unassembled WGS sequence"/>
</dbReference>
<protein>
    <submittedName>
        <fullName evidence="1">Uncharacterized protein</fullName>
    </submittedName>
</protein>